<evidence type="ECO:0000256" key="7">
    <source>
        <dbReference type="SAM" id="Phobius"/>
    </source>
</evidence>
<evidence type="ECO:0000313" key="9">
    <source>
        <dbReference type="Proteomes" id="UP000242450"/>
    </source>
</evidence>
<feature type="transmembrane region" description="Helical" evidence="7">
    <location>
        <begin position="25"/>
        <end position="45"/>
    </location>
</feature>
<evidence type="ECO:0000256" key="2">
    <source>
        <dbReference type="ARBA" id="ARBA00008335"/>
    </source>
</evidence>
<proteinExistence type="inferred from homology"/>
<keyword evidence="3" id="KW-0813">Transport</keyword>
<dbReference type="InterPro" id="IPR036259">
    <property type="entry name" value="MFS_trans_sf"/>
</dbReference>
<keyword evidence="5 7" id="KW-1133">Transmembrane helix</keyword>
<dbReference type="Pfam" id="PF00083">
    <property type="entry name" value="Sugar_tr"/>
    <property type="match status" value="1"/>
</dbReference>
<name>A0A212CUQ6_CEREH</name>
<gene>
    <name evidence="8" type="ORF">Celaphus_00006653</name>
</gene>
<evidence type="ECO:0000256" key="3">
    <source>
        <dbReference type="ARBA" id="ARBA00022448"/>
    </source>
</evidence>
<dbReference type="AlphaFoldDB" id="A0A212CUQ6"/>
<evidence type="ECO:0000313" key="8">
    <source>
        <dbReference type="EMBL" id="OWK09730.1"/>
    </source>
</evidence>
<accession>A0A212CUQ6</accession>
<comment type="subcellular location">
    <subcellularLocation>
        <location evidence="1">Endomembrane system</location>
        <topology evidence="1">Multi-pass membrane protein</topology>
    </subcellularLocation>
</comment>
<dbReference type="OrthoDB" id="433512at2759"/>
<dbReference type="GO" id="GO:0022857">
    <property type="term" value="F:transmembrane transporter activity"/>
    <property type="evidence" value="ECO:0007669"/>
    <property type="project" value="InterPro"/>
</dbReference>
<dbReference type="EMBL" id="MKHE01000012">
    <property type="protein sequence ID" value="OWK09730.1"/>
    <property type="molecule type" value="Genomic_DNA"/>
</dbReference>
<evidence type="ECO:0000256" key="4">
    <source>
        <dbReference type="ARBA" id="ARBA00022692"/>
    </source>
</evidence>
<organism evidence="8 9">
    <name type="scientific">Cervus elaphus hippelaphus</name>
    <name type="common">European red deer</name>
    <dbReference type="NCBI Taxonomy" id="46360"/>
    <lineage>
        <taxon>Eukaryota</taxon>
        <taxon>Metazoa</taxon>
        <taxon>Chordata</taxon>
        <taxon>Craniata</taxon>
        <taxon>Vertebrata</taxon>
        <taxon>Euteleostomi</taxon>
        <taxon>Mammalia</taxon>
        <taxon>Eutheria</taxon>
        <taxon>Laurasiatheria</taxon>
        <taxon>Artiodactyla</taxon>
        <taxon>Ruminantia</taxon>
        <taxon>Pecora</taxon>
        <taxon>Cervidae</taxon>
        <taxon>Cervinae</taxon>
        <taxon>Cervus</taxon>
    </lineage>
</organism>
<dbReference type="Proteomes" id="UP000242450">
    <property type="component" value="Chromosome 12"/>
</dbReference>
<keyword evidence="4 7" id="KW-0812">Transmembrane</keyword>
<comment type="caution">
    <text evidence="8">The sequence shown here is derived from an EMBL/GenBank/DDBJ whole genome shotgun (WGS) entry which is preliminary data.</text>
</comment>
<dbReference type="Gene3D" id="1.20.1250.20">
    <property type="entry name" value="MFS general substrate transporter like domains"/>
    <property type="match status" value="1"/>
</dbReference>
<dbReference type="SUPFAM" id="SSF103473">
    <property type="entry name" value="MFS general substrate transporter"/>
    <property type="match status" value="1"/>
</dbReference>
<dbReference type="PANTHER" id="PTHR23511">
    <property type="entry name" value="SYNAPTIC VESICLE GLYCOPROTEIN 2"/>
    <property type="match status" value="1"/>
</dbReference>
<sequence>MPRSARSPGGGWSFSMGSAYQFHSWRVFVIVCALPCVSSVVALTFMPESPRFLLEVGKHDEAWMILKLIHDTNMRARGQPEKVFTVSTAAQRVLYAKGRETFSEKTWS</sequence>
<evidence type="ECO:0000256" key="6">
    <source>
        <dbReference type="ARBA" id="ARBA00023136"/>
    </source>
</evidence>
<evidence type="ECO:0000256" key="5">
    <source>
        <dbReference type="ARBA" id="ARBA00022989"/>
    </source>
</evidence>
<dbReference type="InterPro" id="IPR005828">
    <property type="entry name" value="MFS_sugar_transport-like"/>
</dbReference>
<protein>
    <submittedName>
        <fullName evidence="8">SV2C</fullName>
    </submittedName>
</protein>
<evidence type="ECO:0000256" key="1">
    <source>
        <dbReference type="ARBA" id="ARBA00004127"/>
    </source>
</evidence>
<keyword evidence="6 7" id="KW-0472">Membrane</keyword>
<reference evidence="8 9" key="1">
    <citation type="journal article" date="2018" name="Mol. Genet. Genomics">
        <title>The red deer Cervus elaphus genome CerEla1.0: sequencing, annotating, genes, and chromosomes.</title>
        <authorList>
            <person name="Bana N.A."/>
            <person name="Nyiri A."/>
            <person name="Nagy J."/>
            <person name="Frank K."/>
            <person name="Nagy T."/>
            <person name="Steger V."/>
            <person name="Schiller M."/>
            <person name="Lakatos P."/>
            <person name="Sugar L."/>
            <person name="Horn P."/>
            <person name="Barta E."/>
            <person name="Orosz L."/>
        </authorList>
    </citation>
    <scope>NUCLEOTIDE SEQUENCE [LARGE SCALE GENOMIC DNA]</scope>
    <source>
        <strain evidence="8">Hungarian</strain>
    </source>
</reference>
<dbReference type="PANTHER" id="PTHR23511:SF6">
    <property type="entry name" value="SYNAPTIC VESICLE GLYCOPROTEIN 2C"/>
    <property type="match status" value="1"/>
</dbReference>
<keyword evidence="9" id="KW-1185">Reference proteome</keyword>
<comment type="similarity">
    <text evidence="2">Belongs to the major facilitator superfamily.</text>
</comment>
<dbReference type="GO" id="GO:0030672">
    <property type="term" value="C:synaptic vesicle membrane"/>
    <property type="evidence" value="ECO:0007669"/>
    <property type="project" value="TreeGrafter"/>
</dbReference>